<evidence type="ECO:0000256" key="4">
    <source>
        <dbReference type="ARBA" id="ARBA00022679"/>
    </source>
</evidence>
<evidence type="ECO:0000313" key="12">
    <source>
        <dbReference type="EMBL" id="KAK6947005.1"/>
    </source>
</evidence>
<dbReference type="PANTHER" id="PTHR31595">
    <property type="entry name" value="LONG-CHAIN-ALCOHOL O-FATTY-ACYLTRANSFERASE 3-RELATED"/>
    <property type="match status" value="1"/>
</dbReference>
<protein>
    <submittedName>
        <fullName evidence="12">Wax synthase domain</fullName>
    </submittedName>
</protein>
<gene>
    <name evidence="12" type="ORF">RJ641_000478</name>
</gene>
<dbReference type="GO" id="GO:0008374">
    <property type="term" value="F:O-acyltransferase activity"/>
    <property type="evidence" value="ECO:0007669"/>
    <property type="project" value="InterPro"/>
</dbReference>
<dbReference type="Pfam" id="PF13813">
    <property type="entry name" value="MBOAT_2"/>
    <property type="match status" value="1"/>
</dbReference>
<feature type="transmembrane region" description="Helical" evidence="10">
    <location>
        <begin position="126"/>
        <end position="150"/>
    </location>
</feature>
<evidence type="ECO:0000256" key="2">
    <source>
        <dbReference type="ARBA" id="ARBA00005179"/>
    </source>
</evidence>
<proteinExistence type="inferred from homology"/>
<keyword evidence="6 10" id="KW-1133">Transmembrane helix</keyword>
<evidence type="ECO:0000259" key="11">
    <source>
        <dbReference type="Pfam" id="PF13813"/>
    </source>
</evidence>
<keyword evidence="4" id="KW-0808">Transferase</keyword>
<sequence>MFLVVACLPIKIKSQNHTRSHQKTKLPFKFGAKALLLSVLIGLFDYRKYLHPKVVLAFYSCMIFLFLEFFLVVPNSLVKYLIGLELEPTSDDPYLSTSLQDFWGRRWNLMVSNILRHTVYKPVRSFSATLIGGTWAPLAGVVAAFVVSGLMHELMSIDRWVRDGYRLLAVFPTPRGRWRRREIHR</sequence>
<name>A0AAN8W866_9MAGN</name>
<keyword evidence="13" id="KW-1185">Reference proteome</keyword>
<evidence type="ECO:0000256" key="1">
    <source>
        <dbReference type="ARBA" id="ARBA00004141"/>
    </source>
</evidence>
<organism evidence="12 13">
    <name type="scientific">Dillenia turbinata</name>
    <dbReference type="NCBI Taxonomy" id="194707"/>
    <lineage>
        <taxon>Eukaryota</taxon>
        <taxon>Viridiplantae</taxon>
        <taxon>Streptophyta</taxon>
        <taxon>Embryophyta</taxon>
        <taxon>Tracheophyta</taxon>
        <taxon>Spermatophyta</taxon>
        <taxon>Magnoliopsida</taxon>
        <taxon>eudicotyledons</taxon>
        <taxon>Gunneridae</taxon>
        <taxon>Pentapetalae</taxon>
        <taxon>Dilleniales</taxon>
        <taxon>Dilleniaceae</taxon>
        <taxon>Dillenia</taxon>
    </lineage>
</organism>
<accession>A0AAN8W866</accession>
<dbReference type="GO" id="GO:0006629">
    <property type="term" value="P:lipid metabolic process"/>
    <property type="evidence" value="ECO:0007669"/>
    <property type="project" value="UniProtKB-KW"/>
</dbReference>
<dbReference type="GO" id="GO:0016020">
    <property type="term" value="C:membrane"/>
    <property type="evidence" value="ECO:0007669"/>
    <property type="project" value="UniProtKB-SubCell"/>
</dbReference>
<evidence type="ECO:0000313" key="13">
    <source>
        <dbReference type="Proteomes" id="UP001370490"/>
    </source>
</evidence>
<evidence type="ECO:0000256" key="8">
    <source>
        <dbReference type="ARBA" id="ARBA00023136"/>
    </source>
</evidence>
<comment type="caution">
    <text evidence="12">The sequence shown here is derived from an EMBL/GenBank/DDBJ whole genome shotgun (WGS) entry which is preliminary data.</text>
</comment>
<dbReference type="InterPro" id="IPR044851">
    <property type="entry name" value="Wax_synthase"/>
</dbReference>
<keyword evidence="5 10" id="KW-0812">Transmembrane</keyword>
<evidence type="ECO:0000256" key="3">
    <source>
        <dbReference type="ARBA" id="ARBA00007282"/>
    </source>
</evidence>
<comment type="similarity">
    <text evidence="3">Belongs to the wax synthase family.</text>
</comment>
<keyword evidence="7" id="KW-0443">Lipid metabolism</keyword>
<reference evidence="12 13" key="1">
    <citation type="submission" date="2023-12" db="EMBL/GenBank/DDBJ databases">
        <title>A high-quality genome assembly for Dillenia turbinata (Dilleniales).</title>
        <authorList>
            <person name="Chanderbali A."/>
        </authorList>
    </citation>
    <scope>NUCLEOTIDE SEQUENCE [LARGE SCALE GENOMIC DNA]</scope>
    <source>
        <strain evidence="12">LSX21</strain>
        <tissue evidence="12">Leaf</tissue>
    </source>
</reference>
<feature type="transmembrane region" description="Helical" evidence="10">
    <location>
        <begin position="54"/>
        <end position="73"/>
    </location>
</feature>
<dbReference type="AlphaFoldDB" id="A0AAN8W866"/>
<dbReference type="EMBL" id="JBAMMX010000001">
    <property type="protein sequence ID" value="KAK6947005.1"/>
    <property type="molecule type" value="Genomic_DNA"/>
</dbReference>
<evidence type="ECO:0000256" key="6">
    <source>
        <dbReference type="ARBA" id="ARBA00022989"/>
    </source>
</evidence>
<comment type="subcellular location">
    <subcellularLocation>
        <location evidence="1">Membrane</location>
        <topology evidence="1">Multi-pass membrane protein</topology>
    </subcellularLocation>
</comment>
<dbReference type="InterPro" id="IPR032805">
    <property type="entry name" value="Wax_synthase_dom"/>
</dbReference>
<dbReference type="Proteomes" id="UP001370490">
    <property type="component" value="Unassembled WGS sequence"/>
</dbReference>
<evidence type="ECO:0000256" key="9">
    <source>
        <dbReference type="ARBA" id="ARBA00023315"/>
    </source>
</evidence>
<comment type="pathway">
    <text evidence="2">Secondary metabolite biosynthesis.</text>
</comment>
<keyword evidence="9" id="KW-0012">Acyltransferase</keyword>
<evidence type="ECO:0000256" key="10">
    <source>
        <dbReference type="SAM" id="Phobius"/>
    </source>
</evidence>
<evidence type="ECO:0000256" key="7">
    <source>
        <dbReference type="ARBA" id="ARBA00023098"/>
    </source>
</evidence>
<dbReference type="PANTHER" id="PTHR31595:SF57">
    <property type="entry name" value="OS04G0481900 PROTEIN"/>
    <property type="match status" value="1"/>
</dbReference>
<feature type="domain" description="Wax synthase" evidence="11">
    <location>
        <begin position="88"/>
        <end position="157"/>
    </location>
</feature>
<evidence type="ECO:0000256" key="5">
    <source>
        <dbReference type="ARBA" id="ARBA00022692"/>
    </source>
</evidence>
<keyword evidence="8 10" id="KW-0472">Membrane</keyword>